<reference evidence="8 9" key="1">
    <citation type="submission" date="2014-07" db="EMBL/GenBank/DDBJ databases">
        <title>Genome Sequence of Rhodococcus opacus Strain R7, a Biodegrader of Mono- and Polycyclic Aromatic Hydrocarbons.</title>
        <authorList>
            <person name="Di Gennaro P."/>
            <person name="Zampolli J."/>
            <person name="Presti I."/>
            <person name="Cappelletti M."/>
            <person name="D'Ursi P."/>
            <person name="Orro A."/>
            <person name="Mezzelani A."/>
            <person name="Milanesi L."/>
        </authorList>
    </citation>
    <scope>NUCLEOTIDE SEQUENCE [LARGE SCALE GENOMIC DNA]</scope>
    <source>
        <strain evidence="8 9">R7</strain>
        <plasmid evidence="8">pPDG2</plasmid>
    </source>
</reference>
<keyword evidence="3" id="KW-0560">Oxidoreductase</keyword>
<evidence type="ECO:0000313" key="8">
    <source>
        <dbReference type="EMBL" id="AII10963.1"/>
    </source>
</evidence>
<sequence length="444" mass="48858">MVLSERTLHLNVNITNLGRQAGAWRLLDDPAAFIDVDFYRTIAQVAEQGTFDAVFLSDALVLLEEPPMEPFQSLEPTVLLTALAAVTERIGLIATASTTFNEPFNLARRLASLDHVSRGRAALNLVTTFSPGAAANFNDSGPSDHGARYARAEEFTDVLCKLWDSWDDGAIIGDREGRRLFDAAHIHPVDHVGAHYSVRGPALVPRSPQGRPVLVQAGSSDVGRAFGSRVADAIFTSQTTFRGAQDFYADMKARAVTWGRNPDHVVVLPGLYVVVGSTEEEAHRRKENLDAMFDLDHESAKLAERLGLTAGDLALDQELPFDKLNDVEKFPGSHGFFESTVRLAYENNLTVHQLLLRNAGAHHQVVGGPEQIADTIEAWFRNGAADGFNINFDLYPSGLETFTEHVIPVLRERGLFRHEYTGTTLRDHLGIPRPPSQYAIENAE</sequence>
<evidence type="ECO:0000256" key="3">
    <source>
        <dbReference type="ARBA" id="ARBA00023002"/>
    </source>
</evidence>
<dbReference type="CDD" id="cd01095">
    <property type="entry name" value="Nitrilotriacetate_monoxgenase"/>
    <property type="match status" value="1"/>
</dbReference>
<keyword evidence="8" id="KW-0614">Plasmid</keyword>
<dbReference type="AlphaFoldDB" id="A0A076EZV9"/>
<keyword evidence="4 8" id="KW-0503">Monooxygenase</keyword>
<dbReference type="InterPro" id="IPR011251">
    <property type="entry name" value="Luciferase-like_dom"/>
</dbReference>
<evidence type="ECO:0000256" key="1">
    <source>
        <dbReference type="ARBA" id="ARBA00022630"/>
    </source>
</evidence>
<keyword evidence="2 6" id="KW-0288">FMN</keyword>
<dbReference type="InterPro" id="IPR016215">
    <property type="entry name" value="NTA_MOA"/>
</dbReference>
<feature type="binding site" evidence="6">
    <location>
        <position position="149"/>
    </location>
    <ligand>
        <name>FMN</name>
        <dbReference type="ChEBI" id="CHEBI:58210"/>
    </ligand>
</feature>
<name>A0A076EZV9_RHOOP</name>
<accession>A0A076EZV9</accession>
<evidence type="ECO:0000256" key="6">
    <source>
        <dbReference type="PIRSR" id="PIRSR000337-1"/>
    </source>
</evidence>
<feature type="binding site" evidence="6">
    <location>
        <position position="95"/>
    </location>
    <ligand>
        <name>FMN</name>
        <dbReference type="ChEBI" id="CHEBI:58210"/>
    </ligand>
</feature>
<dbReference type="PIRSF" id="PIRSF000337">
    <property type="entry name" value="NTA_MOA"/>
    <property type="match status" value="1"/>
</dbReference>
<dbReference type="InterPro" id="IPR036661">
    <property type="entry name" value="Luciferase-like_sf"/>
</dbReference>
<feature type="binding site" evidence="6">
    <location>
        <position position="220"/>
    </location>
    <ligand>
        <name>FMN</name>
        <dbReference type="ChEBI" id="CHEBI:58210"/>
    </ligand>
</feature>
<feature type="binding site" evidence="6">
    <location>
        <position position="219"/>
    </location>
    <ligand>
        <name>FMN</name>
        <dbReference type="ChEBI" id="CHEBI:58210"/>
    </ligand>
</feature>
<dbReference type="PANTHER" id="PTHR30011:SF16">
    <property type="entry name" value="C2H2 FINGER DOMAIN TRANSCRIPTION FACTOR (EUROFUNG)-RELATED"/>
    <property type="match status" value="1"/>
</dbReference>
<keyword evidence="1 6" id="KW-0285">Flavoprotein</keyword>
<dbReference type="RefSeq" id="WP_128643619.1">
    <property type="nucleotide sequence ID" value="NZ_CP008949.1"/>
</dbReference>
<dbReference type="Pfam" id="PF00296">
    <property type="entry name" value="Bac_luciferase"/>
    <property type="match status" value="1"/>
</dbReference>
<feature type="binding site" evidence="6">
    <location>
        <position position="58"/>
    </location>
    <ligand>
        <name>FMN</name>
        <dbReference type="ChEBI" id="CHEBI:58210"/>
    </ligand>
</feature>
<dbReference type="GO" id="GO:0004497">
    <property type="term" value="F:monooxygenase activity"/>
    <property type="evidence" value="ECO:0007669"/>
    <property type="project" value="UniProtKB-KW"/>
</dbReference>
<dbReference type="NCBIfam" id="TIGR03860">
    <property type="entry name" value="FMN_nitrolo"/>
    <property type="match status" value="1"/>
</dbReference>
<dbReference type="PANTHER" id="PTHR30011">
    <property type="entry name" value="ALKANESULFONATE MONOOXYGENASE-RELATED"/>
    <property type="match status" value="1"/>
</dbReference>
<comment type="similarity">
    <text evidence="5">Belongs to the NtaA/SnaA/DszA monooxygenase family.</text>
</comment>
<geneLocation type="plasmid" evidence="8 9">
    <name>pPDG2</name>
</geneLocation>
<evidence type="ECO:0000313" key="9">
    <source>
        <dbReference type="Proteomes" id="UP000028488"/>
    </source>
</evidence>
<dbReference type="Proteomes" id="UP000028488">
    <property type="component" value="Plasmid pPDG2"/>
</dbReference>
<gene>
    <name evidence="8" type="ORF">EP51_43385</name>
</gene>
<proteinExistence type="inferred from homology"/>
<feature type="domain" description="Luciferase-like" evidence="7">
    <location>
        <begin position="35"/>
        <end position="384"/>
    </location>
</feature>
<feature type="binding site" evidence="6">
    <location>
        <position position="145"/>
    </location>
    <ligand>
        <name>FMN</name>
        <dbReference type="ChEBI" id="CHEBI:58210"/>
    </ligand>
</feature>
<evidence type="ECO:0000259" key="7">
    <source>
        <dbReference type="Pfam" id="PF00296"/>
    </source>
</evidence>
<protein>
    <submittedName>
        <fullName evidence="8">Monooxygenase</fullName>
    </submittedName>
</protein>
<evidence type="ECO:0000256" key="5">
    <source>
        <dbReference type="ARBA" id="ARBA00033748"/>
    </source>
</evidence>
<dbReference type="InterPro" id="IPR051260">
    <property type="entry name" value="Diverse_substr_monoxygenases"/>
</dbReference>
<dbReference type="Gene3D" id="3.20.20.30">
    <property type="entry name" value="Luciferase-like domain"/>
    <property type="match status" value="1"/>
</dbReference>
<dbReference type="SUPFAM" id="SSF51679">
    <property type="entry name" value="Bacterial luciferase-like"/>
    <property type="match status" value="1"/>
</dbReference>
<evidence type="ECO:0000256" key="4">
    <source>
        <dbReference type="ARBA" id="ARBA00023033"/>
    </source>
</evidence>
<organism evidence="8 9">
    <name type="scientific">Rhodococcus opacus</name>
    <name type="common">Nocardia opaca</name>
    <dbReference type="NCBI Taxonomy" id="37919"/>
    <lineage>
        <taxon>Bacteria</taxon>
        <taxon>Bacillati</taxon>
        <taxon>Actinomycetota</taxon>
        <taxon>Actinomycetes</taxon>
        <taxon>Mycobacteriales</taxon>
        <taxon>Nocardiaceae</taxon>
        <taxon>Rhodococcus</taxon>
    </lineage>
</organism>
<dbReference type="GO" id="GO:0016705">
    <property type="term" value="F:oxidoreductase activity, acting on paired donors, with incorporation or reduction of molecular oxygen"/>
    <property type="evidence" value="ECO:0007669"/>
    <property type="project" value="InterPro"/>
</dbReference>
<dbReference type="EMBL" id="CP008949">
    <property type="protein sequence ID" value="AII10963.1"/>
    <property type="molecule type" value="Genomic_DNA"/>
</dbReference>
<evidence type="ECO:0000256" key="2">
    <source>
        <dbReference type="ARBA" id="ARBA00022643"/>
    </source>
</evidence>